<accession>A0A239HXK8</accession>
<gene>
    <name evidence="1" type="ORF">SAMN06264365_12686</name>
</gene>
<reference evidence="1 2" key="1">
    <citation type="submission" date="2017-06" db="EMBL/GenBank/DDBJ databases">
        <authorList>
            <person name="Kim H.J."/>
            <person name="Triplett B.A."/>
        </authorList>
    </citation>
    <scope>NUCLEOTIDE SEQUENCE [LARGE SCALE GENOMIC DNA]</scope>
    <source>
        <strain evidence="1 2">DSM 43151</strain>
    </source>
</reference>
<dbReference type="Proteomes" id="UP000198415">
    <property type="component" value="Unassembled WGS sequence"/>
</dbReference>
<protein>
    <submittedName>
        <fullName evidence="1">Uncharacterized protein</fullName>
    </submittedName>
</protein>
<sequence>MRALGRKAIRIVISLAVTGIAVFTASAAHAENIMGN</sequence>
<organism evidence="1 2">
    <name type="scientific">Actinoplanes regularis</name>
    <dbReference type="NCBI Taxonomy" id="52697"/>
    <lineage>
        <taxon>Bacteria</taxon>
        <taxon>Bacillati</taxon>
        <taxon>Actinomycetota</taxon>
        <taxon>Actinomycetes</taxon>
        <taxon>Micromonosporales</taxon>
        <taxon>Micromonosporaceae</taxon>
        <taxon>Actinoplanes</taxon>
    </lineage>
</organism>
<proteinExistence type="predicted"/>
<evidence type="ECO:0000313" key="2">
    <source>
        <dbReference type="Proteomes" id="UP000198415"/>
    </source>
</evidence>
<keyword evidence="2" id="KW-1185">Reference proteome</keyword>
<dbReference type="EMBL" id="FZNR01000026">
    <property type="protein sequence ID" value="SNS86156.1"/>
    <property type="molecule type" value="Genomic_DNA"/>
</dbReference>
<name>A0A239HXK8_9ACTN</name>
<dbReference type="AlphaFoldDB" id="A0A239HXK8"/>
<evidence type="ECO:0000313" key="1">
    <source>
        <dbReference type="EMBL" id="SNS86156.1"/>
    </source>
</evidence>